<reference evidence="17" key="1">
    <citation type="submission" date="2025-08" db="UniProtKB">
        <authorList>
            <consortium name="RefSeq"/>
        </authorList>
    </citation>
    <scope>IDENTIFICATION</scope>
</reference>
<dbReference type="GO" id="GO:0007166">
    <property type="term" value="P:cell surface receptor signaling pathway"/>
    <property type="evidence" value="ECO:0007669"/>
    <property type="project" value="TreeGrafter"/>
</dbReference>
<keyword evidence="3" id="KW-0964">Secreted</keyword>
<evidence type="ECO:0000256" key="10">
    <source>
        <dbReference type="ARBA" id="ARBA00068352"/>
    </source>
</evidence>
<dbReference type="RefSeq" id="XP_033809650.1">
    <property type="nucleotide sequence ID" value="XM_033953759.1"/>
</dbReference>
<keyword evidence="6" id="KW-1015">Disulfide bond</keyword>
<feature type="domain" description="CTCK" evidence="15">
    <location>
        <begin position="44"/>
        <end position="138"/>
    </location>
</feature>
<evidence type="ECO:0000256" key="2">
    <source>
        <dbReference type="ARBA" id="ARBA00009128"/>
    </source>
</evidence>
<evidence type="ECO:0000256" key="3">
    <source>
        <dbReference type="ARBA" id="ARBA00022525"/>
    </source>
</evidence>
<keyword evidence="16" id="KW-1185">Reference proteome</keyword>
<feature type="chain" id="PRO_5028109980" description="Glycoprotein hormone alpha-2" evidence="14">
    <location>
        <begin position="35"/>
        <end position="142"/>
    </location>
</feature>
<dbReference type="PROSITE" id="PS50277">
    <property type="entry name" value="GLYCO_HORMONE_ALPHA_3"/>
    <property type="match status" value="1"/>
</dbReference>
<evidence type="ECO:0000256" key="4">
    <source>
        <dbReference type="ARBA" id="ARBA00022702"/>
    </source>
</evidence>
<comment type="subunit">
    <text evidence="9">Heterodimer with GPHB5; this heterodimer interacts with thyroid-stimulating hormone receptor (TSHR), and hence stimulates cAMP production.</text>
</comment>
<dbReference type="PROSITE" id="PS01225">
    <property type="entry name" value="CTCK_2"/>
    <property type="match status" value="1"/>
</dbReference>
<evidence type="ECO:0000256" key="13">
    <source>
        <dbReference type="PROSITE-ProRule" id="PRU00039"/>
    </source>
</evidence>
<dbReference type="Gene3D" id="2.10.90.10">
    <property type="entry name" value="Cystine-knot cytokines"/>
    <property type="match status" value="1"/>
</dbReference>
<dbReference type="Proteomes" id="UP000515159">
    <property type="component" value="Chromosome 8"/>
</dbReference>
<dbReference type="AlphaFoldDB" id="A0A6P8RVD3"/>
<dbReference type="CTD" id="170589"/>
<comment type="function">
    <text evidence="8">Functions as a heterodimeric glycoprotein hormone with GPHB5 able to bind and activate the thyroid-stimulating hormone receptor (TSHR), leading to increased cAMP production. Plays a central role in controlling thyroid cell metabolism.</text>
</comment>
<dbReference type="Pfam" id="PF00007">
    <property type="entry name" value="Cys_knot"/>
    <property type="match status" value="1"/>
</dbReference>
<dbReference type="KEGG" id="gsh:117364511"/>
<evidence type="ECO:0000313" key="16">
    <source>
        <dbReference type="Proteomes" id="UP000515159"/>
    </source>
</evidence>
<dbReference type="InterPro" id="IPR006208">
    <property type="entry name" value="Glyco_hormone_CN"/>
</dbReference>
<dbReference type="SUPFAM" id="SSF57501">
    <property type="entry name" value="Cystine-knot cytokines"/>
    <property type="match status" value="1"/>
</dbReference>
<protein>
    <recommendedName>
        <fullName evidence="10">Glycoprotein hormone alpha-2</fullName>
    </recommendedName>
    <alternativeName>
        <fullName evidence="12">Putative secreted protein Zsig51</fullName>
    </alternativeName>
    <alternativeName>
        <fullName evidence="11">Thyrostimulin subunit alpha</fullName>
    </alternativeName>
</protein>
<comment type="similarity">
    <text evidence="2">Belongs to the glycoprotein hormones subunit alpha family.</text>
</comment>
<evidence type="ECO:0000256" key="9">
    <source>
        <dbReference type="ARBA" id="ARBA00061732"/>
    </source>
</evidence>
<evidence type="ECO:0000313" key="17">
    <source>
        <dbReference type="RefSeq" id="XP_033809650.1"/>
    </source>
</evidence>
<gene>
    <name evidence="17" type="primary">GPHA2</name>
</gene>
<keyword evidence="7" id="KW-0325">Glycoprotein</keyword>
<dbReference type="OrthoDB" id="9413153at2759"/>
<organism evidence="16 17">
    <name type="scientific">Geotrypetes seraphini</name>
    <name type="common">Gaboon caecilian</name>
    <name type="synonym">Caecilia seraphini</name>
    <dbReference type="NCBI Taxonomy" id="260995"/>
    <lineage>
        <taxon>Eukaryota</taxon>
        <taxon>Metazoa</taxon>
        <taxon>Chordata</taxon>
        <taxon>Craniata</taxon>
        <taxon>Vertebrata</taxon>
        <taxon>Euteleostomi</taxon>
        <taxon>Amphibia</taxon>
        <taxon>Gymnophiona</taxon>
        <taxon>Geotrypetes</taxon>
    </lineage>
</organism>
<name>A0A6P8RVD3_GEOSA</name>
<comment type="caution">
    <text evidence="13">Lacks conserved residue(s) required for the propagation of feature annotation.</text>
</comment>
<evidence type="ECO:0000256" key="6">
    <source>
        <dbReference type="ARBA" id="ARBA00023157"/>
    </source>
</evidence>
<dbReference type="FunFam" id="2.10.90.10:FF:000027">
    <property type="entry name" value="Glycoprotein hormone alpha 2"/>
    <property type="match status" value="1"/>
</dbReference>
<evidence type="ECO:0000259" key="15">
    <source>
        <dbReference type="PROSITE" id="PS01225"/>
    </source>
</evidence>
<comment type="subcellular location">
    <subcellularLocation>
        <location evidence="1">Secreted</location>
    </subcellularLocation>
</comment>
<evidence type="ECO:0000256" key="14">
    <source>
        <dbReference type="SAM" id="SignalP"/>
    </source>
</evidence>
<dbReference type="InParanoid" id="A0A6P8RVD3"/>
<dbReference type="GO" id="GO:0005615">
    <property type="term" value="C:extracellular space"/>
    <property type="evidence" value="ECO:0007669"/>
    <property type="project" value="TreeGrafter"/>
</dbReference>
<dbReference type="FunCoup" id="A0A6P8RVD3">
    <property type="interactions" value="551"/>
</dbReference>
<sequence length="142" mass="15703">MKSEVDSRGESSSASSAMSTLSLVLGLLLLVSESWNFEAIRPGCHLYPFNVTIQSNHQGTCRGTHKIHACVGYCESSAFPSKYSILLASGFKHNITSVSQCCTVSKLQKVKIVLHCSPERQEFIEIFTAKSCQCDMCRLSRY</sequence>
<evidence type="ECO:0000256" key="5">
    <source>
        <dbReference type="ARBA" id="ARBA00022729"/>
    </source>
</evidence>
<accession>A0A6P8RVD3</accession>
<evidence type="ECO:0000256" key="7">
    <source>
        <dbReference type="ARBA" id="ARBA00023180"/>
    </source>
</evidence>
<dbReference type="PANTHER" id="PTHR31129:SF2">
    <property type="entry name" value="GLYCOPROTEIN HORMONE ALPHA-2"/>
    <property type="match status" value="1"/>
</dbReference>
<dbReference type="InterPro" id="IPR029034">
    <property type="entry name" value="Cystine-knot_cytokine"/>
</dbReference>
<dbReference type="GeneID" id="117364511"/>
<keyword evidence="4" id="KW-0372">Hormone</keyword>
<evidence type="ECO:0000256" key="1">
    <source>
        <dbReference type="ARBA" id="ARBA00004613"/>
    </source>
</evidence>
<evidence type="ECO:0000256" key="8">
    <source>
        <dbReference type="ARBA" id="ARBA00054562"/>
    </source>
</evidence>
<dbReference type="GO" id="GO:0005179">
    <property type="term" value="F:hormone activity"/>
    <property type="evidence" value="ECO:0007669"/>
    <property type="project" value="UniProtKB-KW"/>
</dbReference>
<dbReference type="InterPro" id="IPR052680">
    <property type="entry name" value="Glyco_Hormone_Alpha"/>
</dbReference>
<evidence type="ECO:0000256" key="11">
    <source>
        <dbReference type="ARBA" id="ARBA00075321"/>
    </source>
</evidence>
<feature type="signal peptide" evidence="14">
    <location>
        <begin position="1"/>
        <end position="34"/>
    </location>
</feature>
<dbReference type="PANTHER" id="PTHR31129">
    <property type="entry name" value="GLYCOPROTEIN HORMONE ALPHA-2"/>
    <property type="match status" value="1"/>
</dbReference>
<dbReference type="InterPro" id="IPR000476">
    <property type="entry name" value="Glyco_hormone"/>
</dbReference>
<keyword evidence="5 14" id="KW-0732">Signal</keyword>
<proteinExistence type="inferred from homology"/>
<dbReference type="GO" id="GO:0051427">
    <property type="term" value="F:hormone receptor binding"/>
    <property type="evidence" value="ECO:0007669"/>
    <property type="project" value="TreeGrafter"/>
</dbReference>
<dbReference type="InterPro" id="IPR006207">
    <property type="entry name" value="Cys_knot_C"/>
</dbReference>
<evidence type="ECO:0000256" key="12">
    <source>
        <dbReference type="ARBA" id="ARBA00083999"/>
    </source>
</evidence>